<proteinExistence type="inferred from homology"/>
<protein>
    <submittedName>
        <fullName evidence="3">Caleosin related protein-domain-containing protein</fullName>
    </submittedName>
</protein>
<dbReference type="EMBL" id="RBNJ01000275">
    <property type="protein sequence ID" value="RUS34965.1"/>
    <property type="molecule type" value="Genomic_DNA"/>
</dbReference>
<dbReference type="AlphaFoldDB" id="A0A433QZ03"/>
<evidence type="ECO:0000256" key="2">
    <source>
        <dbReference type="SAM" id="Phobius"/>
    </source>
</evidence>
<organism evidence="3 4">
    <name type="scientific">Jimgerdemannia flammicorona</name>
    <dbReference type="NCBI Taxonomy" id="994334"/>
    <lineage>
        <taxon>Eukaryota</taxon>
        <taxon>Fungi</taxon>
        <taxon>Fungi incertae sedis</taxon>
        <taxon>Mucoromycota</taxon>
        <taxon>Mucoromycotina</taxon>
        <taxon>Endogonomycetes</taxon>
        <taxon>Endogonales</taxon>
        <taxon>Endogonaceae</taxon>
        <taxon>Jimgerdemannia</taxon>
    </lineage>
</organism>
<evidence type="ECO:0000313" key="4">
    <source>
        <dbReference type="Proteomes" id="UP000274822"/>
    </source>
</evidence>
<dbReference type="GO" id="GO:0004497">
    <property type="term" value="F:monooxygenase activity"/>
    <property type="evidence" value="ECO:0007669"/>
    <property type="project" value="TreeGrafter"/>
</dbReference>
<keyword evidence="4" id="KW-1185">Reference proteome</keyword>
<dbReference type="Proteomes" id="UP000274822">
    <property type="component" value="Unassembled WGS sequence"/>
</dbReference>
<dbReference type="PANTHER" id="PTHR31495">
    <property type="entry name" value="PEROXYGENASE 3-RELATED"/>
    <property type="match status" value="1"/>
</dbReference>
<evidence type="ECO:0000256" key="1">
    <source>
        <dbReference type="ARBA" id="ARBA00006765"/>
    </source>
</evidence>
<keyword evidence="2" id="KW-0812">Transmembrane</keyword>
<feature type="transmembrane region" description="Helical" evidence="2">
    <location>
        <begin position="119"/>
        <end position="140"/>
    </location>
</feature>
<dbReference type="InterPro" id="IPR007736">
    <property type="entry name" value="Caleosin-related"/>
</dbReference>
<dbReference type="PANTHER" id="PTHR31495:SF0">
    <property type="entry name" value="BINDING PROTEIN CALEOSIN, PUTATIVE (AFU_ORTHOLOGUE AFUA_5G13750)-RELATED"/>
    <property type="match status" value="1"/>
</dbReference>
<feature type="non-terminal residue" evidence="3">
    <location>
        <position position="1"/>
    </location>
</feature>
<keyword evidence="2" id="KW-0472">Membrane</keyword>
<dbReference type="GO" id="GO:0005509">
    <property type="term" value="F:calcium ion binding"/>
    <property type="evidence" value="ECO:0007669"/>
    <property type="project" value="TreeGrafter"/>
</dbReference>
<reference evidence="3 4" key="1">
    <citation type="journal article" date="2018" name="New Phytol.">
        <title>Phylogenomics of Endogonaceae and evolution of mycorrhizas within Mucoromycota.</title>
        <authorList>
            <person name="Chang Y."/>
            <person name="Desiro A."/>
            <person name="Na H."/>
            <person name="Sandor L."/>
            <person name="Lipzen A."/>
            <person name="Clum A."/>
            <person name="Barry K."/>
            <person name="Grigoriev I.V."/>
            <person name="Martin F.M."/>
            <person name="Stajich J.E."/>
            <person name="Smith M.E."/>
            <person name="Bonito G."/>
            <person name="Spatafora J.W."/>
        </authorList>
    </citation>
    <scope>NUCLEOTIDE SEQUENCE [LARGE SCALE GENOMIC DNA]</scope>
    <source>
        <strain evidence="3 4">AD002</strain>
    </source>
</reference>
<comment type="similarity">
    <text evidence="1">Belongs to the caleosin family.</text>
</comment>
<comment type="caution">
    <text evidence="3">The sequence shown here is derived from an EMBL/GenBank/DDBJ whole genome shotgun (WGS) entry which is preliminary data.</text>
</comment>
<gene>
    <name evidence="3" type="ORF">BC938DRAFT_477415</name>
</gene>
<dbReference type="Pfam" id="PF05042">
    <property type="entry name" value="Caleosin"/>
    <property type="match status" value="1"/>
</dbReference>
<evidence type="ECO:0000313" key="3">
    <source>
        <dbReference type="EMBL" id="RUS34965.1"/>
    </source>
</evidence>
<name>A0A433QZ03_9FUNG</name>
<accession>A0A433QZ03</accession>
<keyword evidence="2" id="KW-1133">Transmembrane helix</keyword>
<sequence length="330" mass="38202">MPTSTALIYSSCTSSYLRHQATTVNMSTKIGEVTYIKTSAARAPVTSKRPVPTDLEQYIDHPAIPRASEAVSKEMPNGTKNYEAIKDERTVLQQHVSFFDRDHDGIITPWDTLVGFNDLGFNLIFSLAAMVVIHLSFSWVTQDFWFPNPFFWIYAKNMHRAKHGSDSETYDPEGRFVPEKFEQIFSKFARRDANGQTMTFWELLDFIKGQRNVADPFGCLHAHEDRLAINGAPPNRFAMYFEWLTTYLLIGHNGKIYKEDIRGVFDSIFLRRHQGSLFYDVRDKRQRQKQPTKHNFIEAGKRMGGEIKRRAEQIGEQVGEEFRQERVKSE</sequence>